<dbReference type="GO" id="GO:0006412">
    <property type="term" value="P:translation"/>
    <property type="evidence" value="ECO:0007669"/>
    <property type="project" value="InterPro"/>
</dbReference>
<comment type="subunit">
    <text evidence="2">Part of the 50S ribosomal subunit.</text>
</comment>
<proteinExistence type="inferred from homology"/>
<dbReference type="Proteomes" id="UP000283896">
    <property type="component" value="Unassembled WGS sequence"/>
</dbReference>
<dbReference type="PANTHER" id="PTHR15892">
    <property type="entry name" value="MITOCHONDRIAL RIBOSOMAL PROTEIN L30"/>
    <property type="match status" value="1"/>
</dbReference>
<evidence type="ECO:0000259" key="6">
    <source>
        <dbReference type="Pfam" id="PF00327"/>
    </source>
</evidence>
<dbReference type="PIRSF" id="PIRSF002211">
    <property type="entry name" value="Ribosomal_L30_bac-type"/>
    <property type="match status" value="1"/>
</dbReference>
<dbReference type="RefSeq" id="WP_023161278.1">
    <property type="nucleotide sequence ID" value="NC_022588.1"/>
</dbReference>
<evidence type="ECO:0000313" key="7">
    <source>
        <dbReference type="EMBL" id="RMI88842.1"/>
    </source>
</evidence>
<dbReference type="GO" id="GO:0022625">
    <property type="term" value="C:cytosolic large ribosomal subunit"/>
    <property type="evidence" value="ECO:0007669"/>
    <property type="project" value="TreeGrafter"/>
</dbReference>
<protein>
    <recommendedName>
        <fullName evidence="5">50S ribosomal protein L30</fullName>
    </recommendedName>
</protein>
<gene>
    <name evidence="7" type="primary">rpmD</name>
    <name evidence="7" type="ORF">PSSA1_v1c2690</name>
</gene>
<dbReference type="InterPro" id="IPR005996">
    <property type="entry name" value="Ribosomal_uL30_bac-type"/>
</dbReference>
<feature type="domain" description="Large ribosomal subunit protein uL30-like ferredoxin-like fold" evidence="6">
    <location>
        <begin position="3"/>
        <end position="53"/>
    </location>
</feature>
<dbReference type="Gene3D" id="3.30.1390.20">
    <property type="entry name" value="Ribosomal protein L30, ferredoxin-like fold domain"/>
    <property type="match status" value="1"/>
</dbReference>
<dbReference type="KEGG" id="psol:S284_01550"/>
<name>A0A421NXX0_9MOLU</name>
<dbReference type="HAMAP" id="MF_01371_B">
    <property type="entry name" value="Ribosomal_uL30_B"/>
    <property type="match status" value="1"/>
</dbReference>
<organism evidence="7 8">
    <name type="scientific">Candidatus Phytoplasma solani</name>
    <dbReference type="NCBI Taxonomy" id="69896"/>
    <lineage>
        <taxon>Bacteria</taxon>
        <taxon>Bacillati</taxon>
        <taxon>Mycoplasmatota</taxon>
        <taxon>Mollicutes</taxon>
        <taxon>Acholeplasmatales</taxon>
        <taxon>Acholeplasmataceae</taxon>
        <taxon>Candidatus Phytoplasma</taxon>
        <taxon>16SrXII (Stolbur group)</taxon>
    </lineage>
</organism>
<evidence type="ECO:0000313" key="8">
    <source>
        <dbReference type="Proteomes" id="UP000283896"/>
    </source>
</evidence>
<dbReference type="CDD" id="cd01658">
    <property type="entry name" value="Ribosomal_L30"/>
    <property type="match status" value="1"/>
</dbReference>
<reference evidence="8" key="1">
    <citation type="submission" date="2016-11" db="EMBL/GenBank/DDBJ databases">
        <title>Genome sequence of Candidatus Phytoplasma solani strain SA-1.</title>
        <authorList>
            <person name="Haryono M."/>
            <person name="Samarzija I."/>
            <person name="Seruga Music M."/>
            <person name="Hogenhout S."/>
            <person name="Kuo C.-H."/>
        </authorList>
    </citation>
    <scope>NUCLEOTIDE SEQUENCE [LARGE SCALE GENOMIC DNA]</scope>
    <source>
        <strain evidence="8">SA-1</strain>
    </source>
</reference>
<dbReference type="InterPro" id="IPR036919">
    <property type="entry name" value="Ribo_uL30_ferredoxin-like_sf"/>
</dbReference>
<comment type="similarity">
    <text evidence="1">Belongs to the universal ribosomal protein uL30 family.</text>
</comment>
<sequence>MKLKITLTKSLIACRSNQIKTAHSLGLKKINSQVIKDDNPAIHGMIKTINHLITVQKVFDTKEEA</sequence>
<evidence type="ECO:0000256" key="5">
    <source>
        <dbReference type="ARBA" id="ARBA00035492"/>
    </source>
</evidence>
<evidence type="ECO:0000256" key="1">
    <source>
        <dbReference type="ARBA" id="ARBA00007594"/>
    </source>
</evidence>
<keyword evidence="8" id="KW-1185">Reference proteome</keyword>
<dbReference type="PANTHER" id="PTHR15892:SF2">
    <property type="entry name" value="LARGE RIBOSOMAL SUBUNIT PROTEIN UL30M"/>
    <property type="match status" value="1"/>
</dbReference>
<accession>A0A421NXX0</accession>
<dbReference type="GO" id="GO:0003735">
    <property type="term" value="F:structural constituent of ribosome"/>
    <property type="evidence" value="ECO:0007669"/>
    <property type="project" value="InterPro"/>
</dbReference>
<dbReference type="InterPro" id="IPR016082">
    <property type="entry name" value="Ribosomal_uL30_ferredoxin-like"/>
</dbReference>
<keyword evidence="4" id="KW-0687">Ribonucleoprotein</keyword>
<evidence type="ECO:0000256" key="3">
    <source>
        <dbReference type="ARBA" id="ARBA00022980"/>
    </source>
</evidence>
<dbReference type="EMBL" id="MPBG01000003">
    <property type="protein sequence ID" value="RMI88842.1"/>
    <property type="molecule type" value="Genomic_DNA"/>
</dbReference>
<dbReference type="Pfam" id="PF00327">
    <property type="entry name" value="Ribosomal_L30"/>
    <property type="match status" value="1"/>
</dbReference>
<comment type="caution">
    <text evidence="7">The sequence shown here is derived from an EMBL/GenBank/DDBJ whole genome shotgun (WGS) entry which is preliminary data.</text>
</comment>
<dbReference type="OrthoDB" id="9812790at2"/>
<evidence type="ECO:0000256" key="4">
    <source>
        <dbReference type="ARBA" id="ARBA00023274"/>
    </source>
</evidence>
<dbReference type="SUPFAM" id="SSF55129">
    <property type="entry name" value="Ribosomal protein L30p/L7e"/>
    <property type="match status" value="1"/>
</dbReference>
<dbReference type="NCBIfam" id="TIGR01308">
    <property type="entry name" value="rpmD_bact"/>
    <property type="match status" value="1"/>
</dbReference>
<dbReference type="STRING" id="69896.S284_01550"/>
<evidence type="ECO:0000256" key="2">
    <source>
        <dbReference type="ARBA" id="ARBA00011838"/>
    </source>
</evidence>
<dbReference type="AlphaFoldDB" id="A0A421NXX0"/>
<keyword evidence="3 7" id="KW-0689">Ribosomal protein</keyword>